<dbReference type="EMBL" id="JADYXP020000006">
    <property type="protein sequence ID" value="KAL0121320.1"/>
    <property type="molecule type" value="Genomic_DNA"/>
</dbReference>
<accession>A0AAW2G4G1</accession>
<comment type="caution">
    <text evidence="3">The sequence shown here is derived from an EMBL/GenBank/DDBJ whole genome shotgun (WGS) entry which is preliminary data.</text>
</comment>
<keyword evidence="2" id="KW-0812">Transmembrane</keyword>
<feature type="compositionally biased region" description="Basic and acidic residues" evidence="1">
    <location>
        <begin position="1"/>
        <end position="43"/>
    </location>
</feature>
<evidence type="ECO:0008006" key="5">
    <source>
        <dbReference type="Google" id="ProtNLM"/>
    </source>
</evidence>
<keyword evidence="2" id="KW-1133">Transmembrane helix</keyword>
<sequence>MKKNERAGKSWRPDRLLGRREKTCNDQRENEKKEKKKNKEKEKEKKRKKKKTRATHSTVLRTHTRTHVTCNRAKYGRLSFSNSPFSASTFRYSCMRACVCEPRARNAAFSLFLFLLSYLYVFLSLFLLFFLSLSFSLSRLCARAPKSQGGIVERAPSKSVAVSGEREGSRCRVSPRLLVSPRSSLRPLGSV</sequence>
<feature type="region of interest" description="Disordered" evidence="1">
    <location>
        <begin position="1"/>
        <end position="57"/>
    </location>
</feature>
<keyword evidence="4" id="KW-1185">Reference proteome</keyword>
<organism evidence="3 4">
    <name type="scientific">Cardiocondyla obscurior</name>
    <dbReference type="NCBI Taxonomy" id="286306"/>
    <lineage>
        <taxon>Eukaryota</taxon>
        <taxon>Metazoa</taxon>
        <taxon>Ecdysozoa</taxon>
        <taxon>Arthropoda</taxon>
        <taxon>Hexapoda</taxon>
        <taxon>Insecta</taxon>
        <taxon>Pterygota</taxon>
        <taxon>Neoptera</taxon>
        <taxon>Endopterygota</taxon>
        <taxon>Hymenoptera</taxon>
        <taxon>Apocrita</taxon>
        <taxon>Aculeata</taxon>
        <taxon>Formicoidea</taxon>
        <taxon>Formicidae</taxon>
        <taxon>Myrmicinae</taxon>
        <taxon>Cardiocondyla</taxon>
    </lineage>
</organism>
<evidence type="ECO:0000313" key="4">
    <source>
        <dbReference type="Proteomes" id="UP001430953"/>
    </source>
</evidence>
<reference evidence="3 4" key="1">
    <citation type="submission" date="2023-03" db="EMBL/GenBank/DDBJ databases">
        <title>High recombination rates correlate with genetic variation in Cardiocondyla obscurior ants.</title>
        <authorList>
            <person name="Errbii M."/>
        </authorList>
    </citation>
    <scope>NUCLEOTIDE SEQUENCE [LARGE SCALE GENOMIC DNA]</scope>
    <source>
        <strain evidence="3">Alpha-2009</strain>
        <tissue evidence="3">Whole body</tissue>
    </source>
</reference>
<evidence type="ECO:0000256" key="1">
    <source>
        <dbReference type="SAM" id="MobiDB-lite"/>
    </source>
</evidence>
<proteinExistence type="predicted"/>
<name>A0AAW2G4G1_9HYME</name>
<dbReference type="Proteomes" id="UP001430953">
    <property type="component" value="Unassembled WGS sequence"/>
</dbReference>
<keyword evidence="2" id="KW-0472">Membrane</keyword>
<protein>
    <recommendedName>
        <fullName evidence="5">Transmembrane protein</fullName>
    </recommendedName>
</protein>
<evidence type="ECO:0000256" key="2">
    <source>
        <dbReference type="SAM" id="Phobius"/>
    </source>
</evidence>
<evidence type="ECO:0000313" key="3">
    <source>
        <dbReference type="EMBL" id="KAL0121320.1"/>
    </source>
</evidence>
<dbReference type="AlphaFoldDB" id="A0AAW2G4G1"/>
<feature type="transmembrane region" description="Helical" evidence="2">
    <location>
        <begin position="111"/>
        <end position="137"/>
    </location>
</feature>
<feature type="compositionally biased region" description="Basic residues" evidence="1">
    <location>
        <begin position="44"/>
        <end position="54"/>
    </location>
</feature>
<gene>
    <name evidence="3" type="ORF">PUN28_006685</name>
</gene>